<evidence type="ECO:0000259" key="9">
    <source>
        <dbReference type="Pfam" id="PF00520"/>
    </source>
</evidence>
<dbReference type="GO" id="GO:0005216">
    <property type="term" value="F:monoatomic ion channel activity"/>
    <property type="evidence" value="ECO:0007669"/>
    <property type="project" value="InterPro"/>
</dbReference>
<dbReference type="OrthoDB" id="423268at2759"/>
<dbReference type="InterPro" id="IPR049492">
    <property type="entry name" value="BD-FAE-like_dom"/>
</dbReference>
<feature type="transmembrane region" description="Helical" evidence="8">
    <location>
        <begin position="608"/>
        <end position="628"/>
    </location>
</feature>
<dbReference type="Proteomes" id="UP000186817">
    <property type="component" value="Unassembled WGS sequence"/>
</dbReference>
<evidence type="ECO:0000256" key="7">
    <source>
        <dbReference type="SAM" id="MobiDB-lite"/>
    </source>
</evidence>
<organism evidence="11 12">
    <name type="scientific">Symbiodinium microadriaticum</name>
    <name type="common">Dinoflagellate</name>
    <name type="synonym">Zooxanthella microadriatica</name>
    <dbReference type="NCBI Taxonomy" id="2951"/>
    <lineage>
        <taxon>Eukaryota</taxon>
        <taxon>Sar</taxon>
        <taxon>Alveolata</taxon>
        <taxon>Dinophyceae</taxon>
        <taxon>Suessiales</taxon>
        <taxon>Symbiodiniaceae</taxon>
        <taxon>Symbiodinium</taxon>
    </lineage>
</organism>
<dbReference type="PANTHER" id="PTHR48081">
    <property type="entry name" value="AB HYDROLASE SUPERFAMILY PROTEIN C4A8.06C"/>
    <property type="match status" value="1"/>
</dbReference>
<accession>A0A1Q9EK48</accession>
<dbReference type="PRINTS" id="PR00169">
    <property type="entry name" value="KCHANNEL"/>
</dbReference>
<dbReference type="Pfam" id="PF00520">
    <property type="entry name" value="Ion_trans"/>
    <property type="match status" value="1"/>
</dbReference>
<evidence type="ECO:0000256" key="3">
    <source>
        <dbReference type="ARBA" id="ARBA00022801"/>
    </source>
</evidence>
<dbReference type="Gene3D" id="1.10.287.70">
    <property type="match status" value="1"/>
</dbReference>
<feature type="coiled-coil region" evidence="6">
    <location>
        <begin position="504"/>
        <end position="531"/>
    </location>
</feature>
<keyword evidence="12" id="KW-1185">Reference proteome</keyword>
<feature type="region of interest" description="Disordered" evidence="7">
    <location>
        <begin position="1"/>
        <end position="27"/>
    </location>
</feature>
<dbReference type="SUPFAM" id="SSF53474">
    <property type="entry name" value="alpha/beta-Hydrolases"/>
    <property type="match status" value="1"/>
</dbReference>
<dbReference type="SUPFAM" id="SSF81324">
    <property type="entry name" value="Voltage-gated potassium channels"/>
    <property type="match status" value="1"/>
</dbReference>
<feature type="domain" description="Ion transport" evidence="9">
    <location>
        <begin position="96"/>
        <end position="284"/>
    </location>
</feature>
<feature type="domain" description="BD-FAE-like" evidence="10">
    <location>
        <begin position="595"/>
        <end position="802"/>
    </location>
</feature>
<dbReference type="SUPFAM" id="SSF47473">
    <property type="entry name" value="EF-hand"/>
    <property type="match status" value="1"/>
</dbReference>
<evidence type="ECO:0000256" key="2">
    <source>
        <dbReference type="ARBA" id="ARBA00022692"/>
    </source>
</evidence>
<gene>
    <name evidence="11" type="primary">ICME</name>
    <name evidence="11" type="ORF">AK812_SmicGene8767</name>
</gene>
<keyword evidence="2 8" id="KW-0812">Transmembrane</keyword>
<dbReference type="InterPro" id="IPR005821">
    <property type="entry name" value="Ion_trans_dom"/>
</dbReference>
<feature type="transmembrane region" description="Helical" evidence="8">
    <location>
        <begin position="126"/>
        <end position="144"/>
    </location>
</feature>
<evidence type="ECO:0000256" key="6">
    <source>
        <dbReference type="SAM" id="Coils"/>
    </source>
</evidence>
<feature type="transmembrane region" description="Helical" evidence="8">
    <location>
        <begin position="550"/>
        <end position="569"/>
    </location>
</feature>
<protein>
    <submittedName>
        <fullName evidence="11">Isoprenylcysteine alpha-carbonyl methylesterase ICME</fullName>
    </submittedName>
</protein>
<evidence type="ECO:0000259" key="10">
    <source>
        <dbReference type="Pfam" id="PF20434"/>
    </source>
</evidence>
<evidence type="ECO:0000256" key="8">
    <source>
        <dbReference type="SAM" id="Phobius"/>
    </source>
</evidence>
<comment type="subcellular location">
    <subcellularLocation>
        <location evidence="1">Membrane</location>
        <topology evidence="1">Multi-pass membrane protein</topology>
    </subcellularLocation>
</comment>
<dbReference type="Pfam" id="PF20434">
    <property type="entry name" value="BD-FAE"/>
    <property type="match status" value="1"/>
</dbReference>
<evidence type="ECO:0000256" key="1">
    <source>
        <dbReference type="ARBA" id="ARBA00004141"/>
    </source>
</evidence>
<feature type="transmembrane region" description="Helical" evidence="8">
    <location>
        <begin position="94"/>
        <end position="114"/>
    </location>
</feature>
<dbReference type="AlphaFoldDB" id="A0A1Q9EK48"/>
<name>A0A1Q9EK48_SYMMI</name>
<dbReference type="GO" id="GO:0016787">
    <property type="term" value="F:hydrolase activity"/>
    <property type="evidence" value="ECO:0007669"/>
    <property type="project" value="UniProtKB-KW"/>
</dbReference>
<feature type="transmembrane region" description="Helical" evidence="8">
    <location>
        <begin position="295"/>
        <end position="319"/>
    </location>
</feature>
<dbReference type="Gene3D" id="1.10.238.10">
    <property type="entry name" value="EF-hand"/>
    <property type="match status" value="1"/>
</dbReference>
<dbReference type="InterPro" id="IPR011992">
    <property type="entry name" value="EF-hand-dom_pair"/>
</dbReference>
<evidence type="ECO:0000256" key="4">
    <source>
        <dbReference type="ARBA" id="ARBA00022989"/>
    </source>
</evidence>
<keyword evidence="4 8" id="KW-1133">Transmembrane helix</keyword>
<evidence type="ECO:0000313" key="12">
    <source>
        <dbReference type="Proteomes" id="UP000186817"/>
    </source>
</evidence>
<feature type="transmembrane region" description="Helical" evidence="8">
    <location>
        <begin position="232"/>
        <end position="253"/>
    </location>
</feature>
<dbReference type="InterPro" id="IPR029058">
    <property type="entry name" value="AB_hydrolase_fold"/>
</dbReference>
<keyword evidence="3" id="KW-0378">Hydrolase</keyword>
<proteinExistence type="predicted"/>
<dbReference type="PANTHER" id="PTHR48081:SF33">
    <property type="entry name" value="KYNURENINE FORMAMIDASE"/>
    <property type="match status" value="1"/>
</dbReference>
<keyword evidence="6" id="KW-0175">Coiled coil</keyword>
<dbReference type="InterPro" id="IPR050300">
    <property type="entry name" value="GDXG_lipolytic_enzyme"/>
</dbReference>
<dbReference type="GO" id="GO:0016020">
    <property type="term" value="C:membrane"/>
    <property type="evidence" value="ECO:0007669"/>
    <property type="project" value="UniProtKB-SubCell"/>
</dbReference>
<sequence>MAAQDEFAGEYQALADPESATAPGEAKHFKQILKHAATAAGDSQTTGNKEDLLRLRRVLAAKKERERRRQERGGQGHSFWYSLVSSHSHRTEVVAFRHIIATVIVVNVICFIIQTDKETDRKYKALFNSIEAASSWLFLGEYLIRLMTIHENKRYHHLSACSARLVFLRSFSSIVDLVSFLPWFVEQVVPYELPNLQCIRVIRLFRLFKSNSVMSSVDVIARVLYFNSEILCVAFMIDAILILFTSTVLYYMAPPPDTPGVEDDFESIPATMYLSVMMLTGQGQPSGQLPWYTKAIVVATAVLATAQFAIPASMLTWGFEQEAERRLQRNHELQLKQRDKILQGDSAWNNTVEISSSSTSESEVGHEWAEYEAVVVGSDSEEEGGEISGSSSALSASEAARIAKIFSTLDADENGTLVTAELCQLSGGRVDGQNLADVLDADGDGKTTSTEFLEWLANIKSKNVHVFNLVLSDLEKLRPLSRREVLPSSLDALAGQVTDFAQHFRDLTTQVKQLQEQLAAKDRELEQLRSVFVVRMAGKLLWALHVSARCFYLLARLLLFIVLLLPVFIRATAYCWLHPSVANFVRYGPKRRHLMDIYMLRPEFRDAGPRPVVVFFTGGVWIIGYKMWGMLMGMVLQRLGILLIVPDYRNFPQATGEEMVEDSILAVQWSLDHCEDYGGDPSRIFLVGQSAGAHLLAMALIRRATGSEVKAKALPGIHWKPKDISAFVGISGPFDLVDLSDHFHSRGLDRRLLSSIFEGRLADFSPTRQATRDLELPPVLLVHGTADTSVPSRSAVHFAAALQAAGVEAALKLYPGKSHTDPILEDPIAGNDPLIEELAFLVRSNDPRRAMELICERVEGGQEVVHDNDFPTGTRMLPMFVIQLARMVNPF</sequence>
<comment type="caution">
    <text evidence="11">The sequence shown here is derived from an EMBL/GenBank/DDBJ whole genome shotgun (WGS) entry which is preliminary data.</text>
</comment>
<reference evidence="11 12" key="1">
    <citation type="submission" date="2016-02" db="EMBL/GenBank/DDBJ databases">
        <title>Genome analysis of coral dinoflagellate symbionts highlights evolutionary adaptations to a symbiotic lifestyle.</title>
        <authorList>
            <person name="Aranda M."/>
            <person name="Li Y."/>
            <person name="Liew Y.J."/>
            <person name="Baumgarten S."/>
            <person name="Simakov O."/>
            <person name="Wilson M."/>
            <person name="Piel J."/>
            <person name="Ashoor H."/>
            <person name="Bougouffa S."/>
            <person name="Bajic V.B."/>
            <person name="Ryu T."/>
            <person name="Ravasi T."/>
            <person name="Bayer T."/>
            <person name="Micklem G."/>
            <person name="Kim H."/>
            <person name="Bhak J."/>
            <person name="Lajeunesse T.C."/>
            <person name="Voolstra C.R."/>
        </authorList>
    </citation>
    <scope>NUCLEOTIDE SEQUENCE [LARGE SCALE GENOMIC DNA]</scope>
    <source>
        <strain evidence="11 12">CCMP2467</strain>
    </source>
</reference>
<evidence type="ECO:0000256" key="5">
    <source>
        <dbReference type="ARBA" id="ARBA00023136"/>
    </source>
</evidence>
<dbReference type="Gene3D" id="3.40.50.1820">
    <property type="entry name" value="alpha/beta hydrolase"/>
    <property type="match status" value="1"/>
</dbReference>
<evidence type="ECO:0000313" key="11">
    <source>
        <dbReference type="EMBL" id="OLQ07824.1"/>
    </source>
</evidence>
<dbReference type="EMBL" id="LSRX01000131">
    <property type="protein sequence ID" value="OLQ07824.1"/>
    <property type="molecule type" value="Genomic_DNA"/>
</dbReference>
<keyword evidence="5 8" id="KW-0472">Membrane</keyword>